<name>A0A0S4TNJ1_RALSL</name>
<sequence length="171" mass="19105">MSRNHRGRVLGEPVTRSLPAPAGGVQLETFVPWTLVKRGSKKQVVTPLDAPQEFVVEAQREKRGRDAREDTPLMRALGLAHYWQQLLDQQRFASVAEIAEAEGIGITQVRRLLRLTLLAPEIAEQLIGIPGATLEPLMRCTWPIEWHAQVKTIALCYNRSYLDCGKSNGLA</sequence>
<gene>
    <name evidence="1" type="ORF">RUN39_v1_170007</name>
</gene>
<organism evidence="1">
    <name type="scientific">Ralstonia solanacearum</name>
    <name type="common">Pseudomonas solanacearum</name>
    <dbReference type="NCBI Taxonomy" id="305"/>
    <lineage>
        <taxon>Bacteria</taxon>
        <taxon>Pseudomonadati</taxon>
        <taxon>Pseudomonadota</taxon>
        <taxon>Betaproteobacteria</taxon>
        <taxon>Burkholderiales</taxon>
        <taxon>Burkholderiaceae</taxon>
        <taxon>Ralstonia</taxon>
        <taxon>Ralstonia solanacearum species complex</taxon>
    </lineage>
</organism>
<reference evidence="1" key="1">
    <citation type="submission" date="2015-10" db="EMBL/GenBank/DDBJ databases">
        <authorList>
            <person name="Gilbert D.G."/>
        </authorList>
    </citation>
    <scope>NUCLEOTIDE SEQUENCE</scope>
    <source>
        <strain evidence="1">Phyl III-seqv23</strain>
    </source>
</reference>
<evidence type="ECO:0000313" key="1">
    <source>
        <dbReference type="EMBL" id="CUV11542.1"/>
    </source>
</evidence>
<dbReference type="SUPFAM" id="SSF109709">
    <property type="entry name" value="KorB DNA-binding domain-like"/>
    <property type="match status" value="1"/>
</dbReference>
<dbReference type="AlphaFoldDB" id="A0A0S4TNJ1"/>
<proteinExistence type="predicted"/>
<dbReference type="EMBL" id="LN899819">
    <property type="protein sequence ID" value="CUV11542.1"/>
    <property type="molecule type" value="Genomic_DNA"/>
</dbReference>
<accession>A0A0S4TNJ1</accession>
<protein>
    <submittedName>
        <fullName evidence="1">Bacteriophage-like protein</fullName>
    </submittedName>
</protein>